<accession>A0A699JU22</accession>
<dbReference type="EMBL" id="BKCJ010449105">
    <property type="protein sequence ID" value="GFA57963.1"/>
    <property type="molecule type" value="Genomic_DNA"/>
</dbReference>
<gene>
    <name evidence="1" type="ORF">Tci_629935</name>
</gene>
<sequence length="90" mass="9688">MGIIFSFDLKKMAPTKRTTKASATTTTTKPVTNAKLKALINQGVADALAARDTDRSQNGNDSHNLGMGVGGLTQWFERVETDFNINNCAV</sequence>
<organism evidence="1">
    <name type="scientific">Tanacetum cinerariifolium</name>
    <name type="common">Dalmatian daisy</name>
    <name type="synonym">Chrysanthemum cinerariifolium</name>
    <dbReference type="NCBI Taxonomy" id="118510"/>
    <lineage>
        <taxon>Eukaryota</taxon>
        <taxon>Viridiplantae</taxon>
        <taxon>Streptophyta</taxon>
        <taxon>Embryophyta</taxon>
        <taxon>Tracheophyta</taxon>
        <taxon>Spermatophyta</taxon>
        <taxon>Magnoliopsida</taxon>
        <taxon>eudicotyledons</taxon>
        <taxon>Gunneridae</taxon>
        <taxon>Pentapetalae</taxon>
        <taxon>asterids</taxon>
        <taxon>campanulids</taxon>
        <taxon>Asterales</taxon>
        <taxon>Asteraceae</taxon>
        <taxon>Asteroideae</taxon>
        <taxon>Anthemideae</taxon>
        <taxon>Anthemidinae</taxon>
        <taxon>Tanacetum</taxon>
    </lineage>
</organism>
<name>A0A699JU22_TANCI</name>
<proteinExistence type="predicted"/>
<evidence type="ECO:0008006" key="2">
    <source>
        <dbReference type="Google" id="ProtNLM"/>
    </source>
</evidence>
<protein>
    <recommendedName>
        <fullName evidence="2">Reverse transcriptase domain-containing protein</fullName>
    </recommendedName>
</protein>
<evidence type="ECO:0000313" key="1">
    <source>
        <dbReference type="EMBL" id="GFA57963.1"/>
    </source>
</evidence>
<comment type="caution">
    <text evidence="1">The sequence shown here is derived from an EMBL/GenBank/DDBJ whole genome shotgun (WGS) entry which is preliminary data.</text>
</comment>
<dbReference type="AlphaFoldDB" id="A0A699JU22"/>
<reference evidence="1" key="1">
    <citation type="journal article" date="2019" name="Sci. Rep.">
        <title>Draft genome of Tanacetum cinerariifolium, the natural source of mosquito coil.</title>
        <authorList>
            <person name="Yamashiro T."/>
            <person name="Shiraishi A."/>
            <person name="Satake H."/>
            <person name="Nakayama K."/>
        </authorList>
    </citation>
    <scope>NUCLEOTIDE SEQUENCE</scope>
</reference>